<name>A0AAU9KAI7_9CILI</name>
<organism evidence="1 2">
    <name type="scientific">Blepharisma stoltei</name>
    <dbReference type="NCBI Taxonomy" id="1481888"/>
    <lineage>
        <taxon>Eukaryota</taxon>
        <taxon>Sar</taxon>
        <taxon>Alveolata</taxon>
        <taxon>Ciliophora</taxon>
        <taxon>Postciliodesmatophora</taxon>
        <taxon>Heterotrichea</taxon>
        <taxon>Heterotrichida</taxon>
        <taxon>Blepharismidae</taxon>
        <taxon>Blepharisma</taxon>
    </lineage>
</organism>
<keyword evidence="2" id="KW-1185">Reference proteome</keyword>
<protein>
    <recommendedName>
        <fullName evidence="3">C2H2-type domain-containing protein</fullName>
    </recommendedName>
</protein>
<gene>
    <name evidence="1" type="ORF">BSTOLATCC_MIC63955</name>
</gene>
<accession>A0AAU9KAI7</accession>
<proteinExistence type="predicted"/>
<dbReference type="Proteomes" id="UP001162131">
    <property type="component" value="Unassembled WGS sequence"/>
</dbReference>
<dbReference type="AlphaFoldDB" id="A0AAU9KAI7"/>
<reference evidence="1" key="1">
    <citation type="submission" date="2021-09" db="EMBL/GenBank/DDBJ databases">
        <authorList>
            <consortium name="AG Swart"/>
            <person name="Singh M."/>
            <person name="Singh A."/>
            <person name="Seah K."/>
            <person name="Emmerich C."/>
        </authorList>
    </citation>
    <scope>NUCLEOTIDE SEQUENCE</scope>
    <source>
        <strain evidence="1">ATCC30299</strain>
    </source>
</reference>
<evidence type="ECO:0000313" key="2">
    <source>
        <dbReference type="Proteomes" id="UP001162131"/>
    </source>
</evidence>
<dbReference type="EMBL" id="CAJZBQ010000062">
    <property type="protein sequence ID" value="CAG9335483.1"/>
    <property type="molecule type" value="Genomic_DNA"/>
</dbReference>
<comment type="caution">
    <text evidence="1">The sequence shown here is derived from an EMBL/GenBank/DDBJ whole genome shotgun (WGS) entry which is preliminary data.</text>
</comment>
<evidence type="ECO:0000313" key="1">
    <source>
        <dbReference type="EMBL" id="CAG9335483.1"/>
    </source>
</evidence>
<sequence>MYTQSDIIDISLLTSISHANTITELPESQIKNLISSNSTPFLLGLPAIISYLRLKLNDEEIMAKLKISEEVLDNLTVQIVPRKISKVVTQYEAPCKICGSGRVYINIKEHLRTAHFYDKQQKKEYIEANGIKNHLHEEKQKQTPKTASYPKTEGNYIQCYVCLRDINKRHWHDHAICHLGGYMIFCDRCNRYMNRDKYKRHMKMRHCI</sequence>
<evidence type="ECO:0008006" key="3">
    <source>
        <dbReference type="Google" id="ProtNLM"/>
    </source>
</evidence>